<reference evidence="1 2" key="1">
    <citation type="submission" date="2015-02" db="EMBL/GenBank/DDBJ databases">
        <title>Single-cell genomics of uncultivated deep-branching MTB reveals a conserved set of magnetosome genes.</title>
        <authorList>
            <person name="Kolinko S."/>
            <person name="Richter M."/>
            <person name="Glockner F.O."/>
            <person name="Brachmann A."/>
            <person name="Schuler D."/>
        </authorList>
    </citation>
    <scope>NUCLEOTIDE SEQUENCE [LARGE SCALE GENOMIC DNA]</scope>
    <source>
        <strain evidence="1">TM-1</strain>
    </source>
</reference>
<evidence type="ECO:0000313" key="1">
    <source>
        <dbReference type="EMBL" id="KJU81907.1"/>
    </source>
</evidence>
<proteinExistence type="predicted"/>
<accession>A0A0F3GJA6</accession>
<dbReference type="Proteomes" id="UP000033423">
    <property type="component" value="Unassembled WGS sequence"/>
</dbReference>
<keyword evidence="2" id="KW-1185">Reference proteome</keyword>
<gene>
    <name evidence="1" type="ORF">MBAV_005901</name>
</gene>
<comment type="caution">
    <text evidence="1">The sequence shown here is derived from an EMBL/GenBank/DDBJ whole genome shotgun (WGS) entry which is preliminary data.</text>
</comment>
<protein>
    <submittedName>
        <fullName evidence="1">Uncharacterized protein</fullName>
    </submittedName>
</protein>
<dbReference type="EMBL" id="LACI01002506">
    <property type="protein sequence ID" value="KJU81907.1"/>
    <property type="molecule type" value="Genomic_DNA"/>
</dbReference>
<organism evidence="1 2">
    <name type="scientific">Candidatus Magnetobacterium bavaricum</name>
    <dbReference type="NCBI Taxonomy" id="29290"/>
    <lineage>
        <taxon>Bacteria</taxon>
        <taxon>Pseudomonadati</taxon>
        <taxon>Nitrospirota</taxon>
        <taxon>Thermodesulfovibrionia</taxon>
        <taxon>Thermodesulfovibrionales</taxon>
        <taxon>Candidatus Magnetobacteriaceae</taxon>
        <taxon>Candidatus Magnetobacterium</taxon>
    </lineage>
</organism>
<sequence>MTKGFHCLLLLPNVLLKPPSPLLIPPSPLLIPPITLRFLRLLLASLLLIPPITLHLTLDHLRHEVLQPVYSCFQYHLHRYNPPFISSTFTIARTALILQLRCEVFQTHHKVMVNLLTTR</sequence>
<evidence type="ECO:0000313" key="2">
    <source>
        <dbReference type="Proteomes" id="UP000033423"/>
    </source>
</evidence>
<dbReference type="AlphaFoldDB" id="A0A0F3GJA6"/>
<name>A0A0F3GJA6_9BACT</name>